<dbReference type="InterPro" id="IPR019734">
    <property type="entry name" value="TPR_rpt"/>
</dbReference>
<evidence type="ECO:0000256" key="12">
    <source>
        <dbReference type="ARBA" id="ARBA00077823"/>
    </source>
</evidence>
<dbReference type="SUPFAM" id="SSF50891">
    <property type="entry name" value="Cyclophilin-like"/>
    <property type="match status" value="1"/>
</dbReference>
<proteinExistence type="predicted"/>
<dbReference type="PRINTS" id="PR00153">
    <property type="entry name" value="CSAPPISMRASE"/>
</dbReference>
<evidence type="ECO:0000313" key="17">
    <source>
        <dbReference type="Proteomes" id="UP000261500"/>
    </source>
</evidence>
<dbReference type="InterPro" id="IPR020892">
    <property type="entry name" value="Cyclophilin-type_PPIase_CS"/>
</dbReference>
<keyword evidence="5" id="KW-0677">Repeat</keyword>
<evidence type="ECO:0000256" key="2">
    <source>
        <dbReference type="ARBA" id="ARBA00004496"/>
    </source>
</evidence>
<dbReference type="GO" id="GO:0003755">
    <property type="term" value="F:peptidyl-prolyl cis-trans isomerase activity"/>
    <property type="evidence" value="ECO:0007669"/>
    <property type="project" value="UniProtKB-KW"/>
</dbReference>
<dbReference type="Ensembl" id="ENSPLAT00000000028.1">
    <property type="protein sequence ID" value="ENSPLAP00000025760.1"/>
    <property type="gene ID" value="ENSPLAG00000013045.1"/>
</dbReference>
<evidence type="ECO:0000256" key="10">
    <source>
        <dbReference type="ARBA" id="ARBA00074451"/>
    </source>
</evidence>
<evidence type="ECO:0000256" key="14">
    <source>
        <dbReference type="SAM" id="MobiDB-lite"/>
    </source>
</evidence>
<dbReference type="SUPFAM" id="SSF48452">
    <property type="entry name" value="TPR-like"/>
    <property type="match status" value="1"/>
</dbReference>
<keyword evidence="8" id="KW-0413">Isomerase</keyword>
<keyword evidence="17" id="KW-1185">Reference proteome</keyword>
<organism evidence="16 17">
    <name type="scientific">Poecilia latipinna</name>
    <name type="common">sailfin molly</name>
    <dbReference type="NCBI Taxonomy" id="48699"/>
    <lineage>
        <taxon>Eukaryota</taxon>
        <taxon>Metazoa</taxon>
        <taxon>Chordata</taxon>
        <taxon>Craniata</taxon>
        <taxon>Vertebrata</taxon>
        <taxon>Euteleostomi</taxon>
        <taxon>Actinopterygii</taxon>
        <taxon>Neopterygii</taxon>
        <taxon>Teleostei</taxon>
        <taxon>Neoteleostei</taxon>
        <taxon>Acanthomorphata</taxon>
        <taxon>Ovalentaria</taxon>
        <taxon>Atherinomorphae</taxon>
        <taxon>Cyprinodontiformes</taxon>
        <taxon>Poeciliidae</taxon>
        <taxon>Poeciliinae</taxon>
        <taxon>Poecilia</taxon>
    </lineage>
</organism>
<protein>
    <recommendedName>
        <fullName evidence="10">Peptidyl-prolyl cis-trans isomerase D</fullName>
        <ecNumber evidence="3">5.2.1.8</ecNumber>
    </recommendedName>
    <alternativeName>
        <fullName evidence="12">40 kDa peptidyl-prolyl cis-trans isomerase</fullName>
    </alternativeName>
    <alternativeName>
        <fullName evidence="13">Cyclophilin-40</fullName>
    </alternativeName>
    <alternativeName>
        <fullName evidence="11">Rotamase D</fullName>
    </alternativeName>
</protein>
<dbReference type="InterPro" id="IPR002130">
    <property type="entry name" value="Cyclophilin-type_PPIase_dom"/>
</dbReference>
<dbReference type="InterPro" id="IPR011990">
    <property type="entry name" value="TPR-like_helical_dom_sf"/>
</dbReference>
<evidence type="ECO:0000256" key="13">
    <source>
        <dbReference type="ARBA" id="ARBA00082405"/>
    </source>
</evidence>
<evidence type="ECO:0000256" key="9">
    <source>
        <dbReference type="ARBA" id="ARBA00064827"/>
    </source>
</evidence>
<reference evidence="16" key="1">
    <citation type="submission" date="2025-08" db="UniProtKB">
        <authorList>
            <consortium name="Ensembl"/>
        </authorList>
    </citation>
    <scope>IDENTIFICATION</scope>
</reference>
<dbReference type="CDD" id="cd01926">
    <property type="entry name" value="cyclophilin_ABH_like"/>
    <property type="match status" value="1"/>
</dbReference>
<sequence length="373" mass="41717">MSHAVPSEKPSNPENPRVFFDVDIDGEKAGRIVLELFADVTPKTAENFRALCTGEKGVGKSTGKPLHFKGCPFHRIIKKFMIQGGDFSNHNGTGGESIYGEKFEDENFHYKHDKVGLLSMANAGANTNGSQFFITTVPTPHLDGKHVVFGQVLKGIGVVKMLESVETTEDTPIKPCIVADCGEHKDGDSWGATPDDGTGDAHPDFPEDSDIDFKDVSTIVSTAEDVKNIGNVMFKNQDWTAAVKKYKKALRYLDMSGNLVEDEEEHRKLEPTAVSCFLNMAACKLKLQLWQEALESCDEALELNQENTKALFRRAQAWQGLKEYNKALVSCSKLFFILREQEKETIINEMKKVQLKIQEEKEKEKKIYAKMFA</sequence>
<evidence type="ECO:0000256" key="7">
    <source>
        <dbReference type="ARBA" id="ARBA00023110"/>
    </source>
</evidence>
<feature type="domain" description="PPIase cyclophilin-type" evidence="15">
    <location>
        <begin position="19"/>
        <end position="183"/>
    </location>
</feature>
<comment type="subcellular location">
    <subcellularLocation>
        <location evidence="2">Cytoplasm</location>
    </subcellularLocation>
</comment>
<dbReference type="PROSITE" id="PS00170">
    <property type="entry name" value="CSA_PPIASE_1"/>
    <property type="match status" value="1"/>
</dbReference>
<comment type="subunit">
    <text evidence="9">Identified in ESR1 or NR3C1/GCR steroid receptor-chaperone complexes. Found in HSP90 chaperone complexes with kinase clients LCK or EIF2AK1. Two monomers associate with one HSP90 homodimer. Interacts with HSP90AA1. Interacts with HSP90AB1; PPID and FKBP4 compete for binding to HSP90AB1 and the interaction is mutually exclusive with the PPID:HSPA8 interaction. Interacts with HSPA8; PPID and STIP1 but not FKBP4 compete for binding to HSPA8 and the interaction is mutually exclusive with the PPID:HSP90AB1 interaction. Interacts with S100A1 and S100A2; the interactions dissociate the PPID:HSP90AA1 interaction. Interacts with S100A6. Interacts with MYB, ILF2, XRCC6, RACK1 and RPS3. Interacts with cytoplasmic dynein 1 intermediate chain (DYNC1I1 or DYNC1I2).</text>
</comment>
<dbReference type="FunFam" id="2.40.100.10:FF:000009">
    <property type="entry name" value="Peptidyl-prolyl cis-trans isomerase D"/>
    <property type="match status" value="1"/>
</dbReference>
<dbReference type="PANTHER" id="PTHR11071:SF561">
    <property type="entry name" value="PEPTIDYL-PROLYL CIS-TRANS ISOMERASE D-RELATED"/>
    <property type="match status" value="1"/>
</dbReference>
<reference evidence="16" key="2">
    <citation type="submission" date="2025-09" db="UniProtKB">
        <authorList>
            <consortium name="Ensembl"/>
        </authorList>
    </citation>
    <scope>IDENTIFICATION</scope>
</reference>
<dbReference type="Gene3D" id="1.25.40.10">
    <property type="entry name" value="Tetratricopeptide repeat domain"/>
    <property type="match status" value="1"/>
</dbReference>
<feature type="region of interest" description="Disordered" evidence="14">
    <location>
        <begin position="187"/>
        <end position="207"/>
    </location>
</feature>
<dbReference type="AlphaFoldDB" id="A0A3B3VJ07"/>
<dbReference type="Pfam" id="PF00160">
    <property type="entry name" value="Pro_isomerase"/>
    <property type="match status" value="1"/>
</dbReference>
<dbReference type="STRING" id="48699.ENSPLAP00000025760"/>
<dbReference type="SMART" id="SM00028">
    <property type="entry name" value="TPR"/>
    <property type="match status" value="3"/>
</dbReference>
<comment type="catalytic activity">
    <reaction evidence="1">
        <text>[protein]-peptidylproline (omega=180) = [protein]-peptidylproline (omega=0)</text>
        <dbReference type="Rhea" id="RHEA:16237"/>
        <dbReference type="Rhea" id="RHEA-COMP:10747"/>
        <dbReference type="Rhea" id="RHEA-COMP:10748"/>
        <dbReference type="ChEBI" id="CHEBI:83833"/>
        <dbReference type="ChEBI" id="CHEBI:83834"/>
        <dbReference type="EC" id="5.2.1.8"/>
    </reaction>
</comment>
<name>A0A3B3VJ07_9TELE</name>
<dbReference type="Gene3D" id="2.40.100.10">
    <property type="entry name" value="Cyclophilin-like"/>
    <property type="match status" value="1"/>
</dbReference>
<evidence type="ECO:0000256" key="3">
    <source>
        <dbReference type="ARBA" id="ARBA00013194"/>
    </source>
</evidence>
<evidence type="ECO:0000256" key="8">
    <source>
        <dbReference type="ARBA" id="ARBA00023235"/>
    </source>
</evidence>
<evidence type="ECO:0000256" key="11">
    <source>
        <dbReference type="ARBA" id="ARBA00076602"/>
    </source>
</evidence>
<dbReference type="GO" id="GO:0006457">
    <property type="term" value="P:protein folding"/>
    <property type="evidence" value="ECO:0007669"/>
    <property type="project" value="InterPro"/>
</dbReference>
<dbReference type="Proteomes" id="UP000261500">
    <property type="component" value="Unplaced"/>
</dbReference>
<dbReference type="PANTHER" id="PTHR11071">
    <property type="entry name" value="PEPTIDYL-PROLYL CIS-TRANS ISOMERASE"/>
    <property type="match status" value="1"/>
</dbReference>
<keyword evidence="6" id="KW-0802">TPR repeat</keyword>
<dbReference type="EC" id="5.2.1.8" evidence="3"/>
<evidence type="ECO:0000256" key="6">
    <source>
        <dbReference type="ARBA" id="ARBA00022803"/>
    </source>
</evidence>
<evidence type="ECO:0000256" key="5">
    <source>
        <dbReference type="ARBA" id="ARBA00022737"/>
    </source>
</evidence>
<evidence type="ECO:0000313" key="16">
    <source>
        <dbReference type="Ensembl" id="ENSPLAP00000025760.1"/>
    </source>
</evidence>
<dbReference type="InterPro" id="IPR029000">
    <property type="entry name" value="Cyclophilin-like_dom_sf"/>
</dbReference>
<dbReference type="PROSITE" id="PS50072">
    <property type="entry name" value="CSA_PPIASE_2"/>
    <property type="match status" value="1"/>
</dbReference>
<keyword evidence="4" id="KW-0963">Cytoplasm</keyword>
<accession>A0A3B3VJ07</accession>
<dbReference type="FunFam" id="1.25.40.10:FF:000029">
    <property type="entry name" value="peptidyl-prolyl cis-trans isomerase D"/>
    <property type="match status" value="1"/>
</dbReference>
<evidence type="ECO:0000256" key="4">
    <source>
        <dbReference type="ARBA" id="ARBA00022490"/>
    </source>
</evidence>
<dbReference type="GeneTree" id="ENSGT00940000154672"/>
<keyword evidence="7" id="KW-0697">Rotamase</keyword>
<evidence type="ECO:0000259" key="15">
    <source>
        <dbReference type="PROSITE" id="PS50072"/>
    </source>
</evidence>
<evidence type="ECO:0000256" key="1">
    <source>
        <dbReference type="ARBA" id="ARBA00000971"/>
    </source>
</evidence>
<dbReference type="GO" id="GO:0016018">
    <property type="term" value="F:cyclosporin A binding"/>
    <property type="evidence" value="ECO:0007669"/>
    <property type="project" value="TreeGrafter"/>
</dbReference>
<dbReference type="GO" id="GO:0005829">
    <property type="term" value="C:cytosol"/>
    <property type="evidence" value="ECO:0007669"/>
    <property type="project" value="TreeGrafter"/>
</dbReference>